<dbReference type="HAMAP" id="MF_02120">
    <property type="entry name" value="LysA"/>
    <property type="match status" value="1"/>
</dbReference>
<evidence type="ECO:0000256" key="7">
    <source>
        <dbReference type="PIRSR" id="PIRSR600183-50"/>
    </source>
</evidence>
<dbReference type="EMBL" id="MFPX01000013">
    <property type="protein sequence ID" value="OGH66654.1"/>
    <property type="molecule type" value="Genomic_DNA"/>
</dbReference>
<dbReference type="InterPro" id="IPR002986">
    <property type="entry name" value="DAP_deCOOHase_LysA"/>
</dbReference>
<feature type="binding site" evidence="5">
    <location>
        <position position="327"/>
    </location>
    <ligand>
        <name>substrate</name>
    </ligand>
</feature>
<dbReference type="GO" id="GO:0009089">
    <property type="term" value="P:lysine biosynthetic process via diaminopimelate"/>
    <property type="evidence" value="ECO:0007669"/>
    <property type="project" value="UniProtKB-UniRule"/>
</dbReference>
<proteinExistence type="inferred from homology"/>
<protein>
    <recommendedName>
        <fullName evidence="5 6">Diaminopimelate decarboxylase</fullName>
        <shortName evidence="5">DAP decarboxylase</shortName>
        <shortName evidence="5">DAPDC</shortName>
        <ecNumber evidence="5 6">4.1.1.20</ecNumber>
    </recommendedName>
</protein>
<dbReference type="SUPFAM" id="SSF50621">
    <property type="entry name" value="Alanine racemase C-terminal domain-like"/>
    <property type="match status" value="1"/>
</dbReference>
<dbReference type="InterPro" id="IPR022644">
    <property type="entry name" value="De-COase2_N"/>
</dbReference>
<dbReference type="PANTHER" id="PTHR43727:SF2">
    <property type="entry name" value="GROUP IV DECARBOXYLASE"/>
    <property type="match status" value="1"/>
</dbReference>
<evidence type="ECO:0000256" key="5">
    <source>
        <dbReference type="HAMAP-Rule" id="MF_02120"/>
    </source>
</evidence>
<comment type="cofactor">
    <cofactor evidence="1 5 7 8">
        <name>pyridoxal 5'-phosphate</name>
        <dbReference type="ChEBI" id="CHEBI:597326"/>
    </cofactor>
</comment>
<comment type="caution">
    <text evidence="10">The sequence shown here is derived from an EMBL/GenBank/DDBJ whole genome shotgun (WGS) entry which is preliminary data.</text>
</comment>
<dbReference type="GO" id="GO:0008836">
    <property type="term" value="F:diaminopimelate decarboxylase activity"/>
    <property type="evidence" value="ECO:0007669"/>
    <property type="project" value="UniProtKB-UniRule"/>
</dbReference>
<keyword evidence="2 5" id="KW-0210">Decarboxylase</keyword>
<dbReference type="PRINTS" id="PR01181">
    <property type="entry name" value="DAPDCRBXLASE"/>
</dbReference>
<evidence type="ECO:0000256" key="1">
    <source>
        <dbReference type="ARBA" id="ARBA00001933"/>
    </source>
</evidence>
<comment type="catalytic activity">
    <reaction evidence="5 8">
        <text>meso-2,6-diaminopimelate + H(+) = L-lysine + CO2</text>
        <dbReference type="Rhea" id="RHEA:15101"/>
        <dbReference type="ChEBI" id="CHEBI:15378"/>
        <dbReference type="ChEBI" id="CHEBI:16526"/>
        <dbReference type="ChEBI" id="CHEBI:32551"/>
        <dbReference type="ChEBI" id="CHEBI:57791"/>
        <dbReference type="EC" id="4.1.1.20"/>
    </reaction>
</comment>
<dbReference type="EC" id="4.1.1.20" evidence="5 6"/>
<dbReference type="STRING" id="1798676.A3B90_01140"/>
<feature type="binding site" evidence="5">
    <location>
        <position position="355"/>
    </location>
    <ligand>
        <name>substrate</name>
    </ligand>
</feature>
<dbReference type="AlphaFoldDB" id="A0A1F6M4U2"/>
<evidence type="ECO:0000313" key="10">
    <source>
        <dbReference type="EMBL" id="OGH66654.1"/>
    </source>
</evidence>
<dbReference type="Gene3D" id="2.40.37.10">
    <property type="entry name" value="Lyase, Ornithine Decarboxylase, Chain A, domain 1"/>
    <property type="match status" value="1"/>
</dbReference>
<dbReference type="GO" id="GO:0030170">
    <property type="term" value="F:pyridoxal phosphate binding"/>
    <property type="evidence" value="ECO:0007669"/>
    <property type="project" value="UniProtKB-UniRule"/>
</dbReference>
<feature type="domain" description="Orn/DAP/Arg decarboxylase 2 N-terminal" evidence="9">
    <location>
        <begin position="36"/>
        <end position="263"/>
    </location>
</feature>
<evidence type="ECO:0000256" key="2">
    <source>
        <dbReference type="ARBA" id="ARBA00022793"/>
    </source>
</evidence>
<dbReference type="UniPathway" id="UPA00034">
    <property type="reaction ID" value="UER00027"/>
</dbReference>
<accession>A0A1F6M4U2</accession>
<dbReference type="InterPro" id="IPR000183">
    <property type="entry name" value="Orn/DAP/Arg_de-COase"/>
</dbReference>
<dbReference type="PRINTS" id="PR01179">
    <property type="entry name" value="ODADCRBXLASE"/>
</dbReference>
<name>A0A1F6M4U2_9BACT</name>
<comment type="similarity">
    <text evidence="5">Belongs to the Orn/Lys/Arg decarboxylase class-II family. LysA subfamily.</text>
</comment>
<reference evidence="10 11" key="1">
    <citation type="journal article" date="2016" name="Nat. Commun.">
        <title>Thousands of microbial genomes shed light on interconnected biogeochemical processes in an aquifer system.</title>
        <authorList>
            <person name="Anantharaman K."/>
            <person name="Brown C.T."/>
            <person name="Hug L.A."/>
            <person name="Sharon I."/>
            <person name="Castelle C.J."/>
            <person name="Probst A.J."/>
            <person name="Thomas B.C."/>
            <person name="Singh A."/>
            <person name="Wilkins M.J."/>
            <person name="Karaoz U."/>
            <person name="Brodie E.L."/>
            <person name="Williams K.H."/>
            <person name="Hubbard S.S."/>
            <person name="Banfield J.F."/>
        </authorList>
    </citation>
    <scope>NUCLEOTIDE SEQUENCE [LARGE SCALE GENOMIC DNA]</scope>
</reference>
<evidence type="ECO:0000259" key="9">
    <source>
        <dbReference type="Pfam" id="PF02784"/>
    </source>
</evidence>
<evidence type="ECO:0000256" key="8">
    <source>
        <dbReference type="RuleBase" id="RU003738"/>
    </source>
</evidence>
<feature type="binding site" evidence="5">
    <location>
        <begin position="256"/>
        <end position="259"/>
    </location>
    <ligand>
        <name>pyridoxal 5'-phosphate</name>
        <dbReference type="ChEBI" id="CHEBI:597326"/>
    </ligand>
</feature>
<dbReference type="Gene3D" id="3.20.20.10">
    <property type="entry name" value="Alanine racemase"/>
    <property type="match status" value="1"/>
</dbReference>
<dbReference type="Pfam" id="PF02784">
    <property type="entry name" value="Orn_Arg_deC_N"/>
    <property type="match status" value="1"/>
</dbReference>
<dbReference type="SUPFAM" id="SSF51419">
    <property type="entry name" value="PLP-binding barrel"/>
    <property type="match status" value="1"/>
</dbReference>
<organism evidence="10 11">
    <name type="scientific">Candidatus Magasanikbacteria bacterium RIFCSPHIGHO2_02_FULL_41_13</name>
    <dbReference type="NCBI Taxonomy" id="1798676"/>
    <lineage>
        <taxon>Bacteria</taxon>
        <taxon>Candidatus Magasanikiibacteriota</taxon>
    </lineage>
</organism>
<feature type="binding site" evidence="5">
    <location>
        <position position="355"/>
    </location>
    <ligand>
        <name>pyridoxal 5'-phosphate</name>
        <dbReference type="ChEBI" id="CHEBI:597326"/>
    </ligand>
</feature>
<keyword evidence="3 5" id="KW-0663">Pyridoxal phosphate</keyword>
<comment type="function">
    <text evidence="5">Specifically catalyzes the decarboxylation of meso-diaminopimelate (meso-DAP) to L-lysine.</text>
</comment>
<dbReference type="InterPro" id="IPR009006">
    <property type="entry name" value="Ala_racemase/Decarboxylase_C"/>
</dbReference>
<evidence type="ECO:0000256" key="4">
    <source>
        <dbReference type="ARBA" id="ARBA00023239"/>
    </source>
</evidence>
<comment type="subunit">
    <text evidence="5">Homodimer.</text>
</comment>
<feature type="binding site" evidence="5">
    <location>
        <position position="215"/>
    </location>
    <ligand>
        <name>pyridoxal 5'-phosphate</name>
        <dbReference type="ChEBI" id="CHEBI:597326"/>
    </ligand>
</feature>
<feature type="binding site" evidence="5">
    <location>
        <position position="259"/>
    </location>
    <ligand>
        <name>substrate</name>
    </ligand>
</feature>
<dbReference type="PROSITE" id="PS00878">
    <property type="entry name" value="ODR_DC_2_1"/>
    <property type="match status" value="1"/>
</dbReference>
<feature type="modified residue" description="N6-(pyridoxal phosphate)lysine" evidence="5 7">
    <location>
        <position position="46"/>
    </location>
</feature>
<gene>
    <name evidence="5" type="primary">lysA</name>
    <name evidence="10" type="ORF">A3B90_01140</name>
</gene>
<keyword evidence="5" id="KW-0028">Amino-acid biosynthesis</keyword>
<keyword evidence="5 8" id="KW-0457">Lysine biosynthesis</keyword>
<evidence type="ECO:0000313" key="11">
    <source>
        <dbReference type="Proteomes" id="UP000178742"/>
    </source>
</evidence>
<dbReference type="InterPro" id="IPR029066">
    <property type="entry name" value="PLP-binding_barrel"/>
</dbReference>
<evidence type="ECO:0000256" key="6">
    <source>
        <dbReference type="NCBIfam" id="TIGR01048"/>
    </source>
</evidence>
<feature type="active site" description="Proton donor" evidence="7">
    <location>
        <position position="326"/>
    </location>
</feature>
<feature type="binding site" evidence="5">
    <location>
        <position position="296"/>
    </location>
    <ligand>
        <name>substrate</name>
    </ligand>
</feature>
<evidence type="ECO:0000256" key="3">
    <source>
        <dbReference type="ARBA" id="ARBA00022898"/>
    </source>
</evidence>
<sequence>MNLIKLVEQFGTPLYAYDLGVIQARIDELFATVGTYKNTQFLYAIKANFNPHIVRNIIARGCGIDAVSIDEVKLGLFCGAAAQDILFTENNITDEEMHTSMQLGVLLNIGSLSRLEKFGIAYPGSRVCVRFNPNVGAGSHTTNITGGPESKFGISFSEVDAVLIIAKKYNLKIVGIHEHIGSGWLQITEPLLALNTTLRLAHTFPDLEFVDVGGGFGVPYSPEQTRLDLKVLGEKIKARFTNFCTAYGRDIQLRFEPGRYIVAESGHLLTRVNTIKQSPEGKLFVGSDTGMNHLVRVAMYDSYHPIVNVSNPNGQTKVYDIVGNICECADFFARNREMPEIREEDILDIQIAGAYGMSMASHYQFRDLPTEVLVDGENIQVIRRRESFEERIKIFDIE</sequence>
<dbReference type="CDD" id="cd06828">
    <property type="entry name" value="PLPDE_III_DapDC"/>
    <property type="match status" value="1"/>
</dbReference>
<feature type="binding site" evidence="5">
    <location>
        <position position="300"/>
    </location>
    <ligand>
        <name>substrate</name>
    </ligand>
</feature>
<dbReference type="NCBIfam" id="TIGR01048">
    <property type="entry name" value="lysA"/>
    <property type="match status" value="1"/>
</dbReference>
<keyword evidence="4 5" id="KW-0456">Lyase</keyword>
<dbReference type="Proteomes" id="UP000178742">
    <property type="component" value="Unassembled WGS sequence"/>
</dbReference>
<comment type="pathway">
    <text evidence="5 8">Amino-acid biosynthesis; L-lysine biosynthesis via DAP pathway; L-lysine from DL-2,6-diaminopimelate: step 1/1.</text>
</comment>
<dbReference type="PANTHER" id="PTHR43727">
    <property type="entry name" value="DIAMINOPIMELATE DECARBOXYLASE"/>
    <property type="match status" value="1"/>
</dbReference>
<dbReference type="InterPro" id="IPR022653">
    <property type="entry name" value="De-COase2_pyr-phos_BS"/>
</dbReference>